<name>A0A2J6RXN4_HYAVF</name>
<dbReference type="OrthoDB" id="3513892at2759"/>
<dbReference type="PANTHER" id="PTHR35910:SF6">
    <property type="entry name" value="2EXR DOMAIN-CONTAINING PROTEIN"/>
    <property type="match status" value="1"/>
</dbReference>
<sequence length="255" mass="28889">MLSVYNYLSTKLVGRESSKGDSKPSGLELASFHLFSSLPPELRRKIWHFALPTRLIEASLDLQDGQWGCCVSLSKHGTGDRRQLPVLFAVNIESREFCLEEYILFVNTYLHPKLDLLYISWLNADLITPRPKFYAIQDQPLLKFHSIAMTIQRSSRSQERFGAFVNCLRQLGTPKEIQLCLVGPKLPSLFSTTTGFSITNGNMVVLLDWANKVEENMSQEVRSHVMRALEAEQAAAPGFRIPALSTRLYYMFSGP</sequence>
<dbReference type="PANTHER" id="PTHR35910">
    <property type="entry name" value="2EXR DOMAIN-CONTAINING PROTEIN"/>
    <property type="match status" value="1"/>
</dbReference>
<accession>A0A2J6RXN4</accession>
<dbReference type="AlphaFoldDB" id="A0A2J6RXN4"/>
<proteinExistence type="predicted"/>
<evidence type="ECO:0000313" key="3">
    <source>
        <dbReference type="Proteomes" id="UP000235786"/>
    </source>
</evidence>
<keyword evidence="3" id="KW-1185">Reference proteome</keyword>
<dbReference type="Proteomes" id="UP000235786">
    <property type="component" value="Unassembled WGS sequence"/>
</dbReference>
<dbReference type="Pfam" id="PF20150">
    <property type="entry name" value="2EXR"/>
    <property type="match status" value="1"/>
</dbReference>
<protein>
    <recommendedName>
        <fullName evidence="1">2EXR domain-containing protein</fullName>
    </recommendedName>
</protein>
<evidence type="ECO:0000313" key="2">
    <source>
        <dbReference type="EMBL" id="PMD43282.1"/>
    </source>
</evidence>
<feature type="domain" description="2EXR" evidence="1">
    <location>
        <begin position="32"/>
        <end position="111"/>
    </location>
</feature>
<dbReference type="InterPro" id="IPR045518">
    <property type="entry name" value="2EXR"/>
</dbReference>
<organism evidence="2 3">
    <name type="scientific">Hyaloscypha variabilis (strain UAMH 11265 / GT02V1 / F)</name>
    <name type="common">Meliniomyces variabilis</name>
    <dbReference type="NCBI Taxonomy" id="1149755"/>
    <lineage>
        <taxon>Eukaryota</taxon>
        <taxon>Fungi</taxon>
        <taxon>Dikarya</taxon>
        <taxon>Ascomycota</taxon>
        <taxon>Pezizomycotina</taxon>
        <taxon>Leotiomycetes</taxon>
        <taxon>Helotiales</taxon>
        <taxon>Hyaloscyphaceae</taxon>
        <taxon>Hyaloscypha</taxon>
        <taxon>Hyaloscypha variabilis</taxon>
    </lineage>
</organism>
<gene>
    <name evidence="2" type="ORF">L207DRAFT_580143</name>
</gene>
<reference evidence="2 3" key="1">
    <citation type="submission" date="2016-04" db="EMBL/GenBank/DDBJ databases">
        <title>A degradative enzymes factory behind the ericoid mycorrhizal symbiosis.</title>
        <authorList>
            <consortium name="DOE Joint Genome Institute"/>
            <person name="Martino E."/>
            <person name="Morin E."/>
            <person name="Grelet G."/>
            <person name="Kuo A."/>
            <person name="Kohler A."/>
            <person name="Daghino S."/>
            <person name="Barry K."/>
            <person name="Choi C."/>
            <person name="Cichocki N."/>
            <person name="Clum A."/>
            <person name="Copeland A."/>
            <person name="Hainaut M."/>
            <person name="Haridas S."/>
            <person name="Labutti K."/>
            <person name="Lindquist E."/>
            <person name="Lipzen A."/>
            <person name="Khouja H.-R."/>
            <person name="Murat C."/>
            <person name="Ohm R."/>
            <person name="Olson A."/>
            <person name="Spatafora J."/>
            <person name="Veneault-Fourrey C."/>
            <person name="Henrissat B."/>
            <person name="Grigoriev I."/>
            <person name="Martin F."/>
            <person name="Perotto S."/>
        </authorList>
    </citation>
    <scope>NUCLEOTIDE SEQUENCE [LARGE SCALE GENOMIC DNA]</scope>
    <source>
        <strain evidence="2 3">F</strain>
    </source>
</reference>
<evidence type="ECO:0000259" key="1">
    <source>
        <dbReference type="Pfam" id="PF20150"/>
    </source>
</evidence>
<dbReference type="EMBL" id="KZ613942">
    <property type="protein sequence ID" value="PMD43282.1"/>
    <property type="molecule type" value="Genomic_DNA"/>
</dbReference>